<dbReference type="SUPFAM" id="SSF52540">
    <property type="entry name" value="P-loop containing nucleoside triphosphate hydrolases"/>
    <property type="match status" value="1"/>
</dbReference>
<comment type="function">
    <text evidence="8 10">Plays an essential role in the initiation and regulation of chromosomal replication. ATP-DnaA binds to the origin of replication (oriC) to initiate formation of the DNA replication initiation complex once per cell cycle. Binds the DnaA box (a 9 base pair repeat at the origin) and separates the double-stranded (ds)DNA. Forms a right-handed helical filament on oriC DNA; dsDNA binds to the exterior of the filament while single-stranded (ss)DNA is stabiized in the filament's interior. The ATP-DnaA-oriC complex binds and stabilizes one strand of the AT-rich DNA unwinding element (DUE), permitting loading of DNA polymerase. After initiation quickly degrades to an ADP-DnaA complex that is not apt for DNA replication. Binds acidic phospholipids.</text>
</comment>
<keyword evidence="4 8" id="KW-0547">Nucleotide-binding</keyword>
<dbReference type="Pfam" id="PF08299">
    <property type="entry name" value="Bac_DnaA_C"/>
    <property type="match status" value="1"/>
</dbReference>
<feature type="region of interest" description="Domain I, interacts with DnaA modulators" evidence="8">
    <location>
        <begin position="1"/>
        <end position="95"/>
    </location>
</feature>
<evidence type="ECO:0000256" key="6">
    <source>
        <dbReference type="ARBA" id="ARBA00023121"/>
    </source>
</evidence>
<comment type="caution">
    <text evidence="8">Lacks conserved residue(s) required for the propagation of feature annotation.</text>
</comment>
<protein>
    <recommendedName>
        <fullName evidence="8 9">Chromosomal replication initiator protein DnaA</fullName>
    </recommendedName>
</protein>
<dbReference type="PANTHER" id="PTHR30050">
    <property type="entry name" value="CHROMOSOMAL REPLICATION INITIATOR PROTEIN DNAA"/>
    <property type="match status" value="1"/>
</dbReference>
<dbReference type="Gene3D" id="1.10.8.60">
    <property type="match status" value="1"/>
</dbReference>
<feature type="binding site" evidence="8">
    <location>
        <position position="158"/>
    </location>
    <ligand>
        <name>ATP</name>
        <dbReference type="ChEBI" id="CHEBI:30616"/>
    </ligand>
</feature>
<dbReference type="SMART" id="SM00760">
    <property type="entry name" value="Bac_DnaA_C"/>
    <property type="match status" value="1"/>
</dbReference>
<dbReference type="PRINTS" id="PR00051">
    <property type="entry name" value="DNAA"/>
</dbReference>
<dbReference type="InterPro" id="IPR018312">
    <property type="entry name" value="Chromosome_initiator_DnaA_CS"/>
</dbReference>
<comment type="caution">
    <text evidence="14">The sequence shown here is derived from an EMBL/GenBank/DDBJ whole genome shotgun (WGS) entry which is preliminary data.</text>
</comment>
<evidence type="ECO:0000259" key="13">
    <source>
        <dbReference type="SMART" id="SM00760"/>
    </source>
</evidence>
<feature type="region of interest" description="Domain IV, binds dsDNA" evidence="8">
    <location>
        <begin position="328"/>
        <end position="448"/>
    </location>
</feature>
<accession>A0ABR6TNB5</accession>
<evidence type="ECO:0000256" key="2">
    <source>
        <dbReference type="ARBA" id="ARBA00022490"/>
    </source>
</evidence>
<dbReference type="CDD" id="cd06571">
    <property type="entry name" value="Bac_DnaA_C"/>
    <property type="match status" value="1"/>
</dbReference>
<dbReference type="Gene3D" id="1.10.1750.10">
    <property type="match status" value="1"/>
</dbReference>
<feature type="domain" description="AAA+ ATPase" evidence="12">
    <location>
        <begin position="144"/>
        <end position="275"/>
    </location>
</feature>
<keyword evidence="2 8" id="KW-0963">Cytoplasm</keyword>
<dbReference type="EMBL" id="JABGBW010000009">
    <property type="protein sequence ID" value="MBC2576654.1"/>
    <property type="molecule type" value="Genomic_DNA"/>
</dbReference>
<dbReference type="InterPro" id="IPR003593">
    <property type="entry name" value="AAA+_ATPase"/>
</dbReference>
<evidence type="ECO:0000256" key="4">
    <source>
        <dbReference type="ARBA" id="ARBA00022741"/>
    </source>
</evidence>
<keyword evidence="15" id="KW-1185">Reference proteome</keyword>
<evidence type="ECO:0000259" key="12">
    <source>
        <dbReference type="SMART" id="SM00382"/>
    </source>
</evidence>
<feature type="domain" description="Chromosomal replication initiator DnaA C-terminal" evidence="13">
    <location>
        <begin position="356"/>
        <end position="425"/>
    </location>
</feature>
<keyword evidence="7 8" id="KW-0238">DNA-binding</keyword>
<dbReference type="NCBIfam" id="TIGR00362">
    <property type="entry name" value="DnaA"/>
    <property type="match status" value="1"/>
</dbReference>
<comment type="domain">
    <text evidence="8">Domain I is involved in oligomerization and binding regulators, domain II is flexibile and of varying length in different bacteria, domain III forms the AAA+ region, while domain IV binds dsDNA.</text>
</comment>
<evidence type="ECO:0000313" key="15">
    <source>
        <dbReference type="Proteomes" id="UP000713904"/>
    </source>
</evidence>
<evidence type="ECO:0000256" key="5">
    <source>
        <dbReference type="ARBA" id="ARBA00022840"/>
    </source>
</evidence>
<gene>
    <name evidence="8 14" type="primary">dnaA</name>
    <name evidence="14" type="ORF">HLB29_08150</name>
</gene>
<dbReference type="Pfam" id="PF00308">
    <property type="entry name" value="Bac_DnaA"/>
    <property type="match status" value="1"/>
</dbReference>
<organism evidence="14 15">
    <name type="scientific">Peptostreptococcus canis</name>
    <dbReference type="NCBI Taxonomy" id="1159213"/>
    <lineage>
        <taxon>Bacteria</taxon>
        <taxon>Bacillati</taxon>
        <taxon>Bacillota</taxon>
        <taxon>Clostridia</taxon>
        <taxon>Peptostreptococcales</taxon>
        <taxon>Peptostreptococcaceae</taxon>
        <taxon>Peptostreptococcus</taxon>
    </lineage>
</organism>
<keyword evidence="5 8" id="KW-0067">ATP-binding</keyword>
<reference evidence="14 15" key="1">
    <citation type="submission" date="2020-05" db="EMBL/GenBank/DDBJ databases">
        <title>Draft genome of xy-202 and genomic insight in genome of the genus Peptostreptococcus.</title>
        <authorList>
            <person name="Zhang Z."/>
        </authorList>
    </citation>
    <scope>NUCLEOTIDE SEQUENCE [LARGE SCALE GENOMIC DNA]</scope>
    <source>
        <strain evidence="14 15">DSM 27025</strain>
    </source>
</reference>
<evidence type="ECO:0000256" key="8">
    <source>
        <dbReference type="HAMAP-Rule" id="MF_00377"/>
    </source>
</evidence>
<dbReference type="InterPro" id="IPR010921">
    <property type="entry name" value="Trp_repressor/repl_initiator"/>
</dbReference>
<evidence type="ECO:0000256" key="3">
    <source>
        <dbReference type="ARBA" id="ARBA00022705"/>
    </source>
</evidence>
<sequence length="448" mass="51173">MDAQKLWIMTEKKLKGIASSLDYTIYLKKIIPLEIKDNVFYFKGDDMTKQFIEKRSKDSILEIFSDLAANINDVVVLTDKDSNLFENNSSNKEDEKKSLITKAKSLSNANLVPKYTFDTFVQGDTNRVAVAVCMRVAEYDETSNDNPLLLYGGVGLGKTHLMNAIGHRILERDPSKKILYVSSETFTNEFITAIKEKTNDEFRQKYRNVDVLMVDDVQFFSNKNSVQEELFHTFNHLYAAQKKIILTSDRAPKEIPQLEDRLRSRFVWGMMADIQPPDYATKMAILQFKAESENVNIPQEVFDYIAENVVSNIRELEGALNKVIIFGDLTSKPITLETAKEALKDILISYTTKEINVLRIKEMVADAFNVSIDELESKKRSKNIAFARQVAMYLSRNLLDMSYPSIGKEFGGKDHSTVMHATGKIEDEIEKNEIMKIKIEKIISDLNS</sequence>
<keyword evidence="6 8" id="KW-0446">Lipid-binding</keyword>
<comment type="subcellular location">
    <subcellularLocation>
        <location evidence="8">Cytoplasm</location>
    </subcellularLocation>
</comment>
<dbReference type="InterPro" id="IPR001957">
    <property type="entry name" value="Chromosome_initiator_DnaA"/>
</dbReference>
<evidence type="ECO:0000256" key="9">
    <source>
        <dbReference type="NCBIfam" id="TIGR00362"/>
    </source>
</evidence>
<name>A0ABR6TNB5_9FIRM</name>
<dbReference type="HAMAP" id="MF_00377">
    <property type="entry name" value="DnaA_bact"/>
    <property type="match status" value="1"/>
</dbReference>
<dbReference type="PANTHER" id="PTHR30050:SF2">
    <property type="entry name" value="CHROMOSOMAL REPLICATION INITIATOR PROTEIN DNAA"/>
    <property type="match status" value="1"/>
</dbReference>
<dbReference type="CDD" id="cd00009">
    <property type="entry name" value="AAA"/>
    <property type="match status" value="1"/>
</dbReference>
<keyword evidence="3 8" id="KW-0235">DNA replication</keyword>
<evidence type="ECO:0000256" key="7">
    <source>
        <dbReference type="ARBA" id="ARBA00023125"/>
    </source>
</evidence>
<dbReference type="SMART" id="SM00382">
    <property type="entry name" value="AAA"/>
    <property type="match status" value="1"/>
</dbReference>
<feature type="binding site" evidence="8">
    <location>
        <position position="157"/>
    </location>
    <ligand>
        <name>ATP</name>
        <dbReference type="ChEBI" id="CHEBI:30616"/>
    </ligand>
</feature>
<evidence type="ECO:0000256" key="1">
    <source>
        <dbReference type="ARBA" id="ARBA00006583"/>
    </source>
</evidence>
<evidence type="ECO:0000256" key="11">
    <source>
        <dbReference type="RuleBase" id="RU004227"/>
    </source>
</evidence>
<dbReference type="InterPro" id="IPR013317">
    <property type="entry name" value="DnaA_dom"/>
</dbReference>
<feature type="binding site" evidence="8">
    <location>
        <position position="155"/>
    </location>
    <ligand>
        <name>ATP</name>
        <dbReference type="ChEBI" id="CHEBI:30616"/>
    </ligand>
</feature>
<dbReference type="PROSITE" id="PS01008">
    <property type="entry name" value="DNAA"/>
    <property type="match status" value="1"/>
</dbReference>
<dbReference type="Proteomes" id="UP000713904">
    <property type="component" value="Unassembled WGS sequence"/>
</dbReference>
<dbReference type="InterPro" id="IPR027417">
    <property type="entry name" value="P-loop_NTPase"/>
</dbReference>
<proteinExistence type="inferred from homology"/>
<comment type="subunit">
    <text evidence="8">Oligomerizes as a right-handed, spiral filament on DNA at oriC.</text>
</comment>
<feature type="binding site" evidence="8">
    <location>
        <position position="159"/>
    </location>
    <ligand>
        <name>ATP</name>
        <dbReference type="ChEBI" id="CHEBI:30616"/>
    </ligand>
</feature>
<dbReference type="SUPFAM" id="SSF48295">
    <property type="entry name" value="TrpR-like"/>
    <property type="match status" value="1"/>
</dbReference>
<dbReference type="InterPro" id="IPR020591">
    <property type="entry name" value="Chromosome_initiator_DnaA-like"/>
</dbReference>
<dbReference type="Gene3D" id="3.40.50.300">
    <property type="entry name" value="P-loop containing nucleotide triphosphate hydrolases"/>
    <property type="match status" value="1"/>
</dbReference>
<evidence type="ECO:0000313" key="14">
    <source>
        <dbReference type="EMBL" id="MBC2576654.1"/>
    </source>
</evidence>
<comment type="similarity">
    <text evidence="1 8 11">Belongs to the DnaA family.</text>
</comment>
<dbReference type="InterPro" id="IPR013159">
    <property type="entry name" value="DnaA_C"/>
</dbReference>
<evidence type="ECO:0000256" key="10">
    <source>
        <dbReference type="RuleBase" id="RU000577"/>
    </source>
</evidence>